<gene>
    <name evidence="8" type="ORF">FPOA_13324</name>
</gene>
<feature type="region of interest" description="Disordered" evidence="6">
    <location>
        <begin position="1"/>
        <end position="21"/>
    </location>
</feature>
<evidence type="ECO:0000313" key="9">
    <source>
        <dbReference type="Proteomes" id="UP000091967"/>
    </source>
</evidence>
<keyword evidence="2" id="KW-0479">Metal-binding</keyword>
<name>A0A1B8A615_FUSPO</name>
<comment type="subcellular location">
    <subcellularLocation>
        <location evidence="1">Nucleus</location>
    </subcellularLocation>
</comment>
<reference evidence="8 9" key="1">
    <citation type="submission" date="2016-06" db="EMBL/GenBank/DDBJ databases">
        <title>Living apart together: crosstalk between the core and supernumerary genomes in a fungal plant pathogen.</title>
        <authorList>
            <person name="Vanheule A."/>
            <person name="Audenaert K."/>
            <person name="Warris S."/>
            <person name="Van De Geest H."/>
            <person name="Schijlen E."/>
            <person name="Hofte M."/>
            <person name="De Saeger S."/>
            <person name="Haesaert G."/>
            <person name="Waalwijk C."/>
            <person name="Van Der Lee T."/>
        </authorList>
    </citation>
    <scope>NUCLEOTIDE SEQUENCE [LARGE SCALE GENOMIC DNA]</scope>
    <source>
        <strain evidence="8 9">2516</strain>
    </source>
</reference>
<dbReference type="EMBL" id="LYXU01000120">
    <property type="protein sequence ID" value="OBS15911.1"/>
    <property type="molecule type" value="Genomic_DNA"/>
</dbReference>
<evidence type="ECO:0000313" key="8">
    <source>
        <dbReference type="EMBL" id="OBS15911.1"/>
    </source>
</evidence>
<keyword evidence="5" id="KW-0539">Nucleus</keyword>
<dbReference type="PANTHER" id="PTHR46481">
    <property type="entry name" value="ZINC FINGER BED DOMAIN-CONTAINING PROTEIN 4"/>
    <property type="match status" value="1"/>
</dbReference>
<comment type="caution">
    <text evidence="8">The sequence shown here is derived from an EMBL/GenBank/DDBJ whole genome shotgun (WGS) entry which is preliminary data.</text>
</comment>
<feature type="domain" description="HAT C-terminal dimerisation" evidence="7">
    <location>
        <begin position="768"/>
        <end position="849"/>
    </location>
</feature>
<evidence type="ECO:0000256" key="3">
    <source>
        <dbReference type="ARBA" id="ARBA00022771"/>
    </source>
</evidence>
<dbReference type="GO" id="GO:0046983">
    <property type="term" value="F:protein dimerization activity"/>
    <property type="evidence" value="ECO:0007669"/>
    <property type="project" value="InterPro"/>
</dbReference>
<dbReference type="Proteomes" id="UP000091967">
    <property type="component" value="Unassembled WGS sequence"/>
</dbReference>
<evidence type="ECO:0000256" key="5">
    <source>
        <dbReference type="ARBA" id="ARBA00023242"/>
    </source>
</evidence>
<feature type="compositionally biased region" description="Polar residues" evidence="6">
    <location>
        <begin position="153"/>
        <end position="166"/>
    </location>
</feature>
<dbReference type="GO" id="GO:0005634">
    <property type="term" value="C:nucleus"/>
    <property type="evidence" value="ECO:0007669"/>
    <property type="project" value="UniProtKB-SubCell"/>
</dbReference>
<dbReference type="PANTHER" id="PTHR46481:SF10">
    <property type="entry name" value="ZINC FINGER BED DOMAIN-CONTAINING PROTEIN 39"/>
    <property type="match status" value="1"/>
</dbReference>
<dbReference type="InterPro" id="IPR012337">
    <property type="entry name" value="RNaseH-like_sf"/>
</dbReference>
<keyword evidence="9" id="KW-1185">Reference proteome</keyword>
<evidence type="ECO:0000256" key="4">
    <source>
        <dbReference type="ARBA" id="ARBA00022833"/>
    </source>
</evidence>
<evidence type="ECO:0000256" key="2">
    <source>
        <dbReference type="ARBA" id="ARBA00022723"/>
    </source>
</evidence>
<sequence>MPDKESIAGTSSSSSFETTQSVAGNSALSNLRRTRSVASQLATVRPEHLDVAQPSSLSSLYIDGLRYVLEDWIHKKRRRSLSWILRYGKYVIRLSDDGTAGGRYWVCGLCDARNQVKILEAKATTSPIYHLNNDHHIYKPSTAHDNGPDSEPESSNRTSPAPSSVSVLDMQKRAAKRRPLIVESRAEIFKRLLLGWITDANIPLHGVEHKLFRQLLAFLDDEFVIEVLPTSGNTVRRWILQEFEEHTRMLKDEMNKALSKVHTSFDMWTSPNGIAILSVIAYYVDIAGTPQVRLISLEKLSGSHGGENQAILMAKVIRKYGLEKKIGFFTADNADPCDTCVRALLKMFNPRASPTGLEGLEGERRIRCVGHILNLSAKAFLEGDSSDIFDSRIAEKDQKKERELLREWRKRGPIGKLHNLVYWIRRNPQRRELFLSITSGKVDQSIMAELGVWFVDDTLKGLMVKADNDTRWNSVYLMVHRALRLRDIIDVFCKLSLLDPKEEKRVSAEDVLSCEDWVVLAEIIEILQPYLTYTKHFEGRTPRFAEVLPTMYLLKDHLSEMRQRDSSNLIPAPYRAPRITLEEPVLDCIIVAAPTDGREREQQGGLQQGGLQQDTGVSTWGRYSTMESTTSGEPSSPLYQAEISVQFEDKDLDPEPFELSDDGLHFIQHSIKYAMSKLDKYRNLMEGSVVYWAAMILHPGYGIGFLQLRLPNQVDSILRDFRDYFDRHYAQSNQAPVSPDSPPAFHGSKLLLRTANFPKKARKEAPDEINLYLQMVPEEDFKEEQLLQWWLGRKTQFPRLFNMAMDLLSISAMSSENERVFSAAKLTISSQRNALHWVTVEALQCLRNWARTGAISWAKPRGHQDTML</sequence>
<evidence type="ECO:0000259" key="7">
    <source>
        <dbReference type="Pfam" id="PF05699"/>
    </source>
</evidence>
<evidence type="ECO:0000256" key="1">
    <source>
        <dbReference type="ARBA" id="ARBA00004123"/>
    </source>
</evidence>
<dbReference type="SUPFAM" id="SSF53098">
    <property type="entry name" value="Ribonuclease H-like"/>
    <property type="match status" value="1"/>
</dbReference>
<accession>A0A1B8A615</accession>
<dbReference type="AlphaFoldDB" id="A0A1B8A615"/>
<evidence type="ECO:0000256" key="6">
    <source>
        <dbReference type="SAM" id="MobiDB-lite"/>
    </source>
</evidence>
<dbReference type="GO" id="GO:0008270">
    <property type="term" value="F:zinc ion binding"/>
    <property type="evidence" value="ECO:0007669"/>
    <property type="project" value="UniProtKB-KW"/>
</dbReference>
<organism evidence="8 9">
    <name type="scientific">Fusarium poae</name>
    <dbReference type="NCBI Taxonomy" id="36050"/>
    <lineage>
        <taxon>Eukaryota</taxon>
        <taxon>Fungi</taxon>
        <taxon>Dikarya</taxon>
        <taxon>Ascomycota</taxon>
        <taxon>Pezizomycotina</taxon>
        <taxon>Sordariomycetes</taxon>
        <taxon>Hypocreomycetidae</taxon>
        <taxon>Hypocreales</taxon>
        <taxon>Nectriaceae</taxon>
        <taxon>Fusarium</taxon>
    </lineage>
</organism>
<keyword evidence="4" id="KW-0862">Zinc</keyword>
<dbReference type="InterPro" id="IPR008906">
    <property type="entry name" value="HATC_C_dom"/>
</dbReference>
<dbReference type="Pfam" id="PF05699">
    <property type="entry name" value="Dimer_Tnp_hAT"/>
    <property type="match status" value="1"/>
</dbReference>
<feature type="region of interest" description="Disordered" evidence="6">
    <location>
        <begin position="139"/>
        <end position="168"/>
    </location>
</feature>
<dbReference type="InterPro" id="IPR052035">
    <property type="entry name" value="ZnF_BED_domain_contain"/>
</dbReference>
<proteinExistence type="predicted"/>
<keyword evidence="3" id="KW-0863">Zinc-finger</keyword>
<protein>
    <recommendedName>
        <fullName evidence="7">HAT C-terminal dimerisation domain-containing protein</fullName>
    </recommendedName>
</protein>